<evidence type="ECO:0000313" key="3">
    <source>
        <dbReference type="EnsemblPlants" id="AUR62019804-RA:cds"/>
    </source>
</evidence>
<feature type="compositionally biased region" description="Polar residues" evidence="2">
    <location>
        <begin position="236"/>
        <end position="245"/>
    </location>
</feature>
<dbReference type="PANTHER" id="PTHR33144:SF16">
    <property type="entry name" value="OS02G0129000 PROTEIN"/>
    <property type="match status" value="1"/>
</dbReference>
<dbReference type="EnsemblPlants" id="AUR62019804-RA">
    <property type="protein sequence ID" value="AUR62019804-RA:cds"/>
    <property type="gene ID" value="AUR62019804"/>
</dbReference>
<feature type="region of interest" description="Disordered" evidence="2">
    <location>
        <begin position="391"/>
        <end position="467"/>
    </location>
</feature>
<dbReference type="AlphaFoldDB" id="A0A803LWF3"/>
<proteinExistence type="predicted"/>
<sequence length="835" mass="94897">MDSSLVSRLKRENAELAMKLNNSLKENKKLTKELEQLKKDHGELLLINNDNQQKLPESRIECEDLTERLSAANGEIQRLKLEFGEKIRALSNEVKVLKKQKGDLNEKIGDLGKYTTRVEGQLVDCRLQCEKLKGKITKFEEKTPEKSRISVKDDKLERKLSSVMTATNERFRSFEKRILELERISSGSGPQLVDTRNTTQVMQEQENYGLEEEREGLVGAQSGYETTVNKEKMASSMPSLKTTSAAHIKVRTRSFGSDTRPSKPVGIRSVSEIPTSEENSASSTPCVHKSPSVSPSVAEISSSDDDRVLPLPKGHKRKLSSSSDVSNKEDGAGSKKKSSKEWTMFKNGKASLSKKNGKASAFEKAQIASTEPMMTDYERLMNIEENAMRLNTLGKEKVTDSSEHDQDYVPDDDHDSADESFDGDQEPEVFTEVAVRSTPKTVPKKKARAREHEPRKKKKQQLCPSSALDDYMTMQEKVDTTEANQLEVEVNIAEQDPSENQEMTTLSENEGQNRKGRGPSKLTNVYARKWEDRVVIRCNDEGKPIGPKRSELTRFLGTIAHDHKWAPLTYISWQKVPIKEKIWKFVNSKYILPSKLKGWVMGKLDSSWRAFKCRIKRDHYYKYDSYEERLKHRPKRVPESHFKTLLAYWDSNEAKNSRNRQEQDKMRTASPVPLAVMSNQMLQEDDVAPSKRKMFAKTQSQKEGEANDQPDDDTLKKTQAMRRLEALQADHGRGVSHKELKEKGTDTSLIIPKEVMESIKSAITADVHNDMSSEEDELVKEKQAHVAQVAEMQRRSEELECQASKVQDMQKNFDIHEETMTLDVVALALARLKGP</sequence>
<evidence type="ECO:0000313" key="4">
    <source>
        <dbReference type="Proteomes" id="UP000596660"/>
    </source>
</evidence>
<organism evidence="3 4">
    <name type="scientific">Chenopodium quinoa</name>
    <name type="common">Quinoa</name>
    <dbReference type="NCBI Taxonomy" id="63459"/>
    <lineage>
        <taxon>Eukaryota</taxon>
        <taxon>Viridiplantae</taxon>
        <taxon>Streptophyta</taxon>
        <taxon>Embryophyta</taxon>
        <taxon>Tracheophyta</taxon>
        <taxon>Spermatophyta</taxon>
        <taxon>Magnoliopsida</taxon>
        <taxon>eudicotyledons</taxon>
        <taxon>Gunneridae</taxon>
        <taxon>Pentapetalae</taxon>
        <taxon>Caryophyllales</taxon>
        <taxon>Chenopodiaceae</taxon>
        <taxon>Chenopodioideae</taxon>
        <taxon>Atripliceae</taxon>
        <taxon>Chenopodium</taxon>
    </lineage>
</organism>
<accession>A0A803LWF3</accession>
<keyword evidence="1" id="KW-0175">Coiled coil</keyword>
<feature type="compositionally biased region" description="Basic and acidic residues" evidence="2">
    <location>
        <begin position="394"/>
        <end position="407"/>
    </location>
</feature>
<keyword evidence="4" id="KW-1185">Reference proteome</keyword>
<feature type="region of interest" description="Disordered" evidence="2">
    <location>
        <begin position="495"/>
        <end position="520"/>
    </location>
</feature>
<name>A0A803LWF3_CHEQI</name>
<reference evidence="3" key="2">
    <citation type="submission" date="2021-03" db="UniProtKB">
        <authorList>
            <consortium name="EnsemblPlants"/>
        </authorList>
    </citation>
    <scope>IDENTIFICATION</scope>
</reference>
<evidence type="ECO:0000256" key="1">
    <source>
        <dbReference type="SAM" id="Coils"/>
    </source>
</evidence>
<dbReference type="PANTHER" id="PTHR33144">
    <property type="entry name" value="OS10G0409366 PROTEIN-RELATED"/>
    <property type="match status" value="1"/>
</dbReference>
<dbReference type="Proteomes" id="UP000596660">
    <property type="component" value="Unplaced"/>
</dbReference>
<feature type="coiled-coil region" evidence="1">
    <location>
        <begin position="6"/>
        <end position="142"/>
    </location>
</feature>
<feature type="compositionally biased region" description="Polar residues" evidence="2">
    <location>
        <begin position="498"/>
        <end position="510"/>
    </location>
</feature>
<reference evidence="3" key="1">
    <citation type="journal article" date="2017" name="Nature">
        <title>The genome of Chenopodium quinoa.</title>
        <authorList>
            <person name="Jarvis D.E."/>
            <person name="Ho Y.S."/>
            <person name="Lightfoot D.J."/>
            <person name="Schmoeckel S.M."/>
            <person name="Li B."/>
            <person name="Borm T.J.A."/>
            <person name="Ohyanagi H."/>
            <person name="Mineta K."/>
            <person name="Michell C.T."/>
            <person name="Saber N."/>
            <person name="Kharbatia N.M."/>
            <person name="Rupper R.R."/>
            <person name="Sharp A.R."/>
            <person name="Dally N."/>
            <person name="Boughton B.A."/>
            <person name="Woo Y.H."/>
            <person name="Gao G."/>
            <person name="Schijlen E.G.W.M."/>
            <person name="Guo X."/>
            <person name="Momin A.A."/>
            <person name="Negrao S."/>
            <person name="Al-Babili S."/>
            <person name="Gehring C."/>
            <person name="Roessner U."/>
            <person name="Jung C."/>
            <person name="Murphy K."/>
            <person name="Arold S.T."/>
            <person name="Gojobori T."/>
            <person name="van der Linden C.G."/>
            <person name="van Loo E.N."/>
            <person name="Jellen E.N."/>
            <person name="Maughan P.J."/>
            <person name="Tester M."/>
        </authorList>
    </citation>
    <scope>NUCLEOTIDE SEQUENCE [LARGE SCALE GENOMIC DNA]</scope>
    <source>
        <strain evidence="3">cv. PI 614886</strain>
    </source>
</reference>
<dbReference type="Gramene" id="AUR62019804-RA">
    <property type="protein sequence ID" value="AUR62019804-RA:cds"/>
    <property type="gene ID" value="AUR62019804"/>
</dbReference>
<feature type="region of interest" description="Disordered" evidence="2">
    <location>
        <begin position="229"/>
        <end position="359"/>
    </location>
</feature>
<feature type="coiled-coil region" evidence="1">
    <location>
        <begin position="782"/>
        <end position="809"/>
    </location>
</feature>
<feature type="compositionally biased region" description="Basic residues" evidence="2">
    <location>
        <begin position="442"/>
        <end position="460"/>
    </location>
</feature>
<protein>
    <submittedName>
        <fullName evidence="3">Uncharacterized protein</fullName>
    </submittedName>
</protein>
<evidence type="ECO:0000256" key="2">
    <source>
        <dbReference type="SAM" id="MobiDB-lite"/>
    </source>
</evidence>
<dbReference type="OMA" id="VIRCNDE"/>
<feature type="compositionally biased region" description="Low complexity" evidence="2">
    <location>
        <begin position="290"/>
        <end position="301"/>
    </location>
</feature>
<feature type="compositionally biased region" description="Acidic residues" evidence="2">
    <location>
        <begin position="408"/>
        <end position="429"/>
    </location>
</feature>
<feature type="region of interest" description="Disordered" evidence="2">
    <location>
        <begin position="683"/>
        <end position="714"/>
    </location>
</feature>
<feature type="compositionally biased region" description="Polar residues" evidence="2">
    <location>
        <begin position="272"/>
        <end position="285"/>
    </location>
</feature>